<dbReference type="EMBL" id="FPJE01000001">
    <property type="protein sequence ID" value="SFW11697.1"/>
    <property type="molecule type" value="Genomic_DNA"/>
</dbReference>
<dbReference type="STRING" id="1150368.SAMN02927921_00048"/>
<name>A0A1K1LLB5_9FLAO</name>
<gene>
    <name evidence="1" type="ORF">SAMN02927921_00048</name>
</gene>
<evidence type="ECO:0000313" key="1">
    <source>
        <dbReference type="EMBL" id="SFW11697.1"/>
    </source>
</evidence>
<dbReference type="AlphaFoldDB" id="A0A1K1LLB5"/>
<keyword evidence="2" id="KW-1185">Reference proteome</keyword>
<dbReference type="Proteomes" id="UP000182248">
    <property type="component" value="Unassembled WGS sequence"/>
</dbReference>
<evidence type="ECO:0000313" key="2">
    <source>
        <dbReference type="Proteomes" id="UP000182248"/>
    </source>
</evidence>
<proteinExistence type="predicted"/>
<sequence length="596" mass="67119">MNTQALHTFHIPVMGLAFTIDTPIRVAQYGIDSVVSIVDDELIERMNAFYSRKFHFPYQETTKKALDYRAKRITNYLNLMEDIVQQKFRMFKQELAESTSVQEYFCSILPESSGIRKKIQEFAEGGIALRDTVLDYLDKTLHPGAIDVNIMTKVDKENFKDGEPLPVSYNDAHAALRGFARSRLSSALVLSAGMNPRLYSYLEDFEDFFPDADGQLKKKIVLKVSDFRSAQIQSRFLAQKGLWVSEFRIESGLNCGGHAFASDGYLLGPILEEFREKKSLLASTAFEAVCKVLENKGKTIPESQPKLRITVQGGVGTAAEHRFLLEHYGVDSVGWGSPFLLVEEATAVDKETRELLAGAKEKDLYLSDISPLGVSFNTVRNTTNQQLRDTRIAKNRPGSSCPKKYLALHTLDGEKQVCTASRKYQEAQLRALHEEKLSPTDYKLKKQHITDKSCLCVGLANAAYMEHDLPVKGEAQGVAICPGPNIAYFDRQMTLGEMIGHIYGREEVVSVSDRPNMFIKELELYLDAYKKVAEEAREHPSVQTDKKVKRFRDNLLQGITYYQKLFAEMPLSTTEKDIINETLAKAGERLVVEVSG</sequence>
<dbReference type="RefSeq" id="WP_072315296.1">
    <property type="nucleotide sequence ID" value="NZ_FPJE01000001.1"/>
</dbReference>
<organism evidence="1 2">
    <name type="scientific">Sinomicrobium oceani</name>
    <dbReference type="NCBI Taxonomy" id="1150368"/>
    <lineage>
        <taxon>Bacteria</taxon>
        <taxon>Pseudomonadati</taxon>
        <taxon>Bacteroidota</taxon>
        <taxon>Flavobacteriia</taxon>
        <taxon>Flavobacteriales</taxon>
        <taxon>Flavobacteriaceae</taxon>
        <taxon>Sinomicrobium</taxon>
    </lineage>
</organism>
<dbReference type="OrthoDB" id="9811599at2"/>
<reference evidence="1 2" key="1">
    <citation type="submission" date="2016-11" db="EMBL/GenBank/DDBJ databases">
        <authorList>
            <person name="Jaros S."/>
            <person name="Januszkiewicz K."/>
            <person name="Wedrychowicz H."/>
        </authorList>
    </citation>
    <scope>NUCLEOTIDE SEQUENCE [LARGE SCALE GENOMIC DNA]</scope>
    <source>
        <strain evidence="1 2">CGMCC 1.12145</strain>
    </source>
</reference>
<protein>
    <submittedName>
        <fullName evidence="1">Uncharacterized protein</fullName>
    </submittedName>
</protein>
<accession>A0A1K1LLB5</accession>